<keyword evidence="2" id="KW-0732">Signal</keyword>
<accession>A0ABT2HHC1</accession>
<evidence type="ECO:0000313" key="3">
    <source>
        <dbReference type="EMBL" id="MCS6522662.1"/>
    </source>
</evidence>
<proteinExistence type="predicted"/>
<organism evidence="3 4">
    <name type="scientific">Curtobacterium citreum</name>
    <dbReference type="NCBI Taxonomy" id="2036"/>
    <lineage>
        <taxon>Bacteria</taxon>
        <taxon>Bacillati</taxon>
        <taxon>Actinomycetota</taxon>
        <taxon>Actinomycetes</taxon>
        <taxon>Micrococcales</taxon>
        <taxon>Microbacteriaceae</taxon>
        <taxon>Curtobacterium</taxon>
    </lineage>
</organism>
<dbReference type="PROSITE" id="PS51257">
    <property type="entry name" value="PROKAR_LIPOPROTEIN"/>
    <property type="match status" value="1"/>
</dbReference>
<gene>
    <name evidence="3" type="ORF">NYQ28_08790</name>
</gene>
<dbReference type="Proteomes" id="UP001652264">
    <property type="component" value="Unassembled WGS sequence"/>
</dbReference>
<feature type="chain" id="PRO_5045208911" description="PepSY domain-containing protein" evidence="2">
    <location>
        <begin position="27"/>
        <end position="230"/>
    </location>
</feature>
<dbReference type="RefSeq" id="WP_141862140.1">
    <property type="nucleotide sequence ID" value="NZ_BMNV01000001.1"/>
</dbReference>
<evidence type="ECO:0000313" key="4">
    <source>
        <dbReference type="Proteomes" id="UP001652264"/>
    </source>
</evidence>
<sequence>MARRHHAPVLTTAVLLGVGMTVLLSACSDGPAPAPNVSASQSATPTPTPTRTPSSAPDAGQPSAPSATPTDDQTGPADDGTGPGTGNGSGAEAPASVDWAAVSKQGIAAAGGGSVVSLAGSGDSWTVVVVGSDGTETQSVVSATLGRVTSGPFPKAVDGATGAADRARAAAATTDAAAAATAAERAGGGGKLSALTLGGSAGAPVWTATLTGGGVSTVTVDGRTGTATAG</sequence>
<reference evidence="3 4" key="1">
    <citation type="submission" date="2022-08" db="EMBL/GenBank/DDBJ databases">
        <title>Taxonomy of Curtobacterium flaccumfaciens.</title>
        <authorList>
            <person name="Osdaghi E."/>
            <person name="Taghavi S.M."/>
            <person name="Hamidizade M."/>
            <person name="Abachi H."/>
            <person name="Fazliarab A."/>
            <person name="Baeyen S."/>
            <person name="Portier P."/>
            <person name="Van Vaerenbergh J."/>
            <person name="Jacques M.-A."/>
        </authorList>
    </citation>
    <scope>NUCLEOTIDE SEQUENCE [LARGE SCALE GENOMIC DNA]</scope>
    <source>
        <strain evidence="3 4">LMG8786T</strain>
    </source>
</reference>
<name>A0ABT2HHC1_9MICO</name>
<evidence type="ECO:0000256" key="2">
    <source>
        <dbReference type="SAM" id="SignalP"/>
    </source>
</evidence>
<feature type="signal peptide" evidence="2">
    <location>
        <begin position="1"/>
        <end position="26"/>
    </location>
</feature>
<feature type="region of interest" description="Disordered" evidence="1">
    <location>
        <begin position="30"/>
        <end position="93"/>
    </location>
</feature>
<feature type="compositionally biased region" description="Low complexity" evidence="1">
    <location>
        <begin position="67"/>
        <end position="80"/>
    </location>
</feature>
<comment type="caution">
    <text evidence="3">The sequence shown here is derived from an EMBL/GenBank/DDBJ whole genome shotgun (WGS) entry which is preliminary data.</text>
</comment>
<protein>
    <recommendedName>
        <fullName evidence="5">PepSY domain-containing protein</fullName>
    </recommendedName>
</protein>
<evidence type="ECO:0008006" key="5">
    <source>
        <dbReference type="Google" id="ProtNLM"/>
    </source>
</evidence>
<dbReference type="GeneID" id="95324625"/>
<keyword evidence="4" id="KW-1185">Reference proteome</keyword>
<dbReference type="EMBL" id="JANVAD010000004">
    <property type="protein sequence ID" value="MCS6522662.1"/>
    <property type="molecule type" value="Genomic_DNA"/>
</dbReference>
<feature type="compositionally biased region" description="Low complexity" evidence="1">
    <location>
        <begin position="38"/>
        <end position="57"/>
    </location>
</feature>
<evidence type="ECO:0000256" key="1">
    <source>
        <dbReference type="SAM" id="MobiDB-lite"/>
    </source>
</evidence>